<proteinExistence type="predicted"/>
<organism evidence="1 2">
    <name type="scientific">Akanthomyces muscarius</name>
    <name type="common">Entomopathogenic fungus</name>
    <name type="synonym">Lecanicillium muscarium</name>
    <dbReference type="NCBI Taxonomy" id="2231603"/>
    <lineage>
        <taxon>Eukaryota</taxon>
        <taxon>Fungi</taxon>
        <taxon>Dikarya</taxon>
        <taxon>Ascomycota</taxon>
        <taxon>Pezizomycotina</taxon>
        <taxon>Sordariomycetes</taxon>
        <taxon>Hypocreomycetidae</taxon>
        <taxon>Hypocreales</taxon>
        <taxon>Cordycipitaceae</taxon>
        <taxon>Akanthomyces</taxon>
    </lineage>
</organism>
<dbReference type="AlphaFoldDB" id="A0A9W8QQM0"/>
<reference evidence="1" key="1">
    <citation type="journal article" date="2023" name="Access Microbiol">
        <title>De-novo genome assembly for Akanthomyces muscarius, a biocontrol agent of insect agricultural pests.</title>
        <authorList>
            <person name="Erdos Z."/>
            <person name="Studholme D.J."/>
            <person name="Raymond B."/>
            <person name="Sharma M."/>
        </authorList>
    </citation>
    <scope>NUCLEOTIDE SEQUENCE</scope>
    <source>
        <strain evidence="1">Ve6</strain>
    </source>
</reference>
<dbReference type="KEGG" id="amus:LMH87_007353"/>
<comment type="caution">
    <text evidence="1">The sequence shown here is derived from an EMBL/GenBank/DDBJ whole genome shotgun (WGS) entry which is preliminary data.</text>
</comment>
<sequence>METTTATTASCRDRTRPRLVYRTAAELMADRDVQHFSPARAYLACARSCALDREEARLHGERGAQLAHQLVRGRHGPVRPREEGLAGDHYRRFMAVLSSVAVPPPGLSPWVMLSALNVN</sequence>
<dbReference type="RefSeq" id="XP_056060648.1">
    <property type="nucleotide sequence ID" value="XM_056192427.1"/>
</dbReference>
<protein>
    <submittedName>
        <fullName evidence="1">Uncharacterized protein</fullName>
    </submittedName>
</protein>
<evidence type="ECO:0000313" key="1">
    <source>
        <dbReference type="EMBL" id="KAJ4165733.1"/>
    </source>
</evidence>
<evidence type="ECO:0000313" key="2">
    <source>
        <dbReference type="Proteomes" id="UP001144673"/>
    </source>
</evidence>
<accession>A0A9W8QQM0</accession>
<keyword evidence="2" id="KW-1185">Reference proteome</keyword>
<dbReference type="EMBL" id="JAJHUN010000001">
    <property type="protein sequence ID" value="KAJ4165733.1"/>
    <property type="molecule type" value="Genomic_DNA"/>
</dbReference>
<name>A0A9W8QQM0_AKAMU</name>
<dbReference type="Proteomes" id="UP001144673">
    <property type="component" value="Chromosome 1"/>
</dbReference>
<gene>
    <name evidence="1" type="ORF">LMH87_007353</name>
</gene>
<dbReference type="GeneID" id="80894512"/>